<dbReference type="InterPro" id="IPR001650">
    <property type="entry name" value="Helicase_C-like"/>
</dbReference>
<dbReference type="InterPro" id="IPR052933">
    <property type="entry name" value="DNA_Protect_Modify"/>
</dbReference>
<dbReference type="PANTHER" id="PTHR41313">
    <property type="entry name" value="ADENINE-SPECIFIC METHYLTRANSFERASE"/>
    <property type="match status" value="1"/>
</dbReference>
<feature type="domain" description="Helicase C-terminal" evidence="2">
    <location>
        <begin position="175"/>
        <end position="340"/>
    </location>
</feature>
<dbReference type="AlphaFoldDB" id="T0GVQ1"/>
<dbReference type="PROSITE" id="PS51194">
    <property type="entry name" value="HELICASE_CTER"/>
    <property type="match status" value="1"/>
</dbReference>
<dbReference type="EMBL" id="ATIB01000036">
    <property type="protein sequence ID" value="EQB04018.1"/>
    <property type="molecule type" value="Genomic_DNA"/>
</dbReference>
<dbReference type="eggNOG" id="COG0553">
    <property type="taxonomic scope" value="Bacteria"/>
</dbReference>
<dbReference type="PANTHER" id="PTHR41313:SF1">
    <property type="entry name" value="DNA METHYLASE ADENINE-SPECIFIC DOMAIN-CONTAINING PROTEIN"/>
    <property type="match status" value="1"/>
</dbReference>
<reference evidence="3 4" key="1">
    <citation type="journal article" date="2013" name="Genome Announc.">
        <title>Draft Genome Sequence of a Hexachlorocyclohexane-Degrading Bacterium, Sphingobium baderi Strain LL03T.</title>
        <authorList>
            <person name="Kaur J."/>
            <person name="Verma H."/>
            <person name="Tripathi C."/>
            <person name="Khurana J.P."/>
            <person name="Lal R."/>
        </authorList>
    </citation>
    <scope>NUCLEOTIDE SEQUENCE [LARGE SCALE GENOMIC DNA]</scope>
    <source>
        <strain evidence="3 4">LL03</strain>
    </source>
</reference>
<gene>
    <name evidence="3" type="ORF">L485_04855</name>
</gene>
<evidence type="ECO:0000256" key="1">
    <source>
        <dbReference type="SAM" id="MobiDB-lite"/>
    </source>
</evidence>
<dbReference type="InterPro" id="IPR027417">
    <property type="entry name" value="P-loop_NTPase"/>
</dbReference>
<keyword evidence="4" id="KW-1185">Reference proteome</keyword>
<dbReference type="SUPFAM" id="SSF52540">
    <property type="entry name" value="P-loop containing nucleoside triphosphate hydrolases"/>
    <property type="match status" value="1"/>
</dbReference>
<dbReference type="Gene3D" id="3.40.50.300">
    <property type="entry name" value="P-loop containing nucleotide triphosphate hydrolases"/>
    <property type="match status" value="1"/>
</dbReference>
<evidence type="ECO:0000259" key="2">
    <source>
        <dbReference type="PROSITE" id="PS51194"/>
    </source>
</evidence>
<accession>T0GVQ1</accession>
<sequence>MQPDELYAKGLHEFDAWAAAFGDTRTELELQPSGSYKPVTRFCEFVNVADLMAMYRSVADVVLKDDLRQYVRLPTVKGGKRQIIVAKSGAPFKAYQRVLAQRIKAIENRSGRPQKGDDILLSVITDGRHSAIDLRFVDPMMGDEEGNKLNLLIENAYRIWEETADHRYIDPETGKPYPLPGAVQMIFSDLGTEAALETRGFSAYVWIRDRLVAMGIPADQIAFMQHYKKNSAKQRLFNDLNQGRKRFVLGSTATMGTGVNAQQRLKALHHLDVPWLPSDIEQREGRIERQGNQNDEIELYGYATSGSMDATNWQMLERKARFINMAMSGDRSIRRIEDVSSNVNQFALAKALASGDDRLMKKAGLDAEVARLLRLRDAHTDDQYNIRRTITRTTREIEDCHKQIARLEADLARRVPAKADEILFDCDGTMITDRKAAGERLLGYAHRMRKGRTEVRWTLGTFNGIGLELSGYEALNTDGRRYLCTVIAVQHHGEHSEFEVTEKTRPGTAIGRIESSIRDLDTDLAAVRASLEANERRLPAFEARLGQIFPDAALLDEKLNELAELEAELANTKGEFEPGNDDAASSAESENHDGTPVPQAA</sequence>
<name>T0GVQ1_9SPHN</name>
<dbReference type="Pfam" id="PF00271">
    <property type="entry name" value="Helicase_C"/>
    <property type="match status" value="1"/>
</dbReference>
<organism evidence="3 4">
    <name type="scientific">Sphingobium baderi LL03</name>
    <dbReference type="NCBI Taxonomy" id="1114964"/>
    <lineage>
        <taxon>Bacteria</taxon>
        <taxon>Pseudomonadati</taxon>
        <taxon>Pseudomonadota</taxon>
        <taxon>Alphaproteobacteria</taxon>
        <taxon>Sphingomonadales</taxon>
        <taxon>Sphingomonadaceae</taxon>
        <taxon>Sphingobium</taxon>
    </lineage>
</organism>
<dbReference type="PATRIC" id="fig|1114964.3.peg.935"/>
<comment type="caution">
    <text evidence="3">The sequence shown here is derived from an EMBL/GenBank/DDBJ whole genome shotgun (WGS) entry which is preliminary data.</text>
</comment>
<proteinExistence type="predicted"/>
<feature type="region of interest" description="Disordered" evidence="1">
    <location>
        <begin position="570"/>
        <end position="601"/>
    </location>
</feature>
<dbReference type="RefSeq" id="WP_021243924.1">
    <property type="nucleotide sequence ID" value="NZ_ATIB01000036.1"/>
</dbReference>
<evidence type="ECO:0000313" key="3">
    <source>
        <dbReference type="EMBL" id="EQB04018.1"/>
    </source>
</evidence>
<dbReference type="Proteomes" id="UP000015524">
    <property type="component" value="Unassembled WGS sequence"/>
</dbReference>
<protein>
    <recommendedName>
        <fullName evidence="2">Helicase C-terminal domain-containing protein</fullName>
    </recommendedName>
</protein>
<evidence type="ECO:0000313" key="4">
    <source>
        <dbReference type="Proteomes" id="UP000015524"/>
    </source>
</evidence>